<accession>X1CGR5</accession>
<organism evidence="1">
    <name type="scientific">marine sediment metagenome</name>
    <dbReference type="NCBI Taxonomy" id="412755"/>
    <lineage>
        <taxon>unclassified sequences</taxon>
        <taxon>metagenomes</taxon>
        <taxon>ecological metagenomes</taxon>
    </lineage>
</organism>
<evidence type="ECO:0000313" key="1">
    <source>
        <dbReference type="EMBL" id="GAG83441.1"/>
    </source>
</evidence>
<sequence>VEDNRVYDYKYQPTYIYDADKGKIYDYGYNLQYRIEGNRVYDTKYYPVYYLERK</sequence>
<dbReference type="AlphaFoldDB" id="X1CGR5"/>
<comment type="caution">
    <text evidence="1">The sequence shown here is derived from an EMBL/GenBank/DDBJ whole genome shotgun (WGS) entry which is preliminary data.</text>
</comment>
<proteinExistence type="predicted"/>
<feature type="non-terminal residue" evidence="1">
    <location>
        <position position="1"/>
    </location>
</feature>
<protein>
    <submittedName>
        <fullName evidence="1">Uncharacterized protein</fullName>
    </submittedName>
</protein>
<reference evidence="1" key="1">
    <citation type="journal article" date="2014" name="Front. Microbiol.">
        <title>High frequency of phylogenetically diverse reductive dehalogenase-homologous genes in deep subseafloor sedimentary metagenomes.</title>
        <authorList>
            <person name="Kawai M."/>
            <person name="Futagami T."/>
            <person name="Toyoda A."/>
            <person name="Takaki Y."/>
            <person name="Nishi S."/>
            <person name="Hori S."/>
            <person name="Arai W."/>
            <person name="Tsubouchi T."/>
            <person name="Morono Y."/>
            <person name="Uchiyama I."/>
            <person name="Ito T."/>
            <person name="Fujiyama A."/>
            <person name="Inagaki F."/>
            <person name="Takami H."/>
        </authorList>
    </citation>
    <scope>NUCLEOTIDE SEQUENCE</scope>
    <source>
        <strain evidence="1">Expedition CK06-06</strain>
    </source>
</reference>
<dbReference type="EMBL" id="BART01015358">
    <property type="protein sequence ID" value="GAG83441.1"/>
    <property type="molecule type" value="Genomic_DNA"/>
</dbReference>
<gene>
    <name evidence="1" type="ORF">S01H4_29847</name>
</gene>
<name>X1CGR5_9ZZZZ</name>